<feature type="compositionally biased region" description="Basic residues" evidence="1">
    <location>
        <begin position="1"/>
        <end position="12"/>
    </location>
</feature>
<comment type="caution">
    <text evidence="3">The sequence shown here is derived from an EMBL/GenBank/DDBJ whole genome shotgun (WGS) entry which is preliminary data.</text>
</comment>
<evidence type="ECO:0000313" key="4">
    <source>
        <dbReference type="Proteomes" id="UP000639973"/>
    </source>
</evidence>
<sequence>MSDKVPRKKAPGKKATEKKATGKSGSEKSSTEKRAAGKKAGPRTGGAASRQSAARKPARSGRRRGPSAADIAGLVVLALTVSLAACNGMTGKGKEKAEVGAAPEGQVTVRFLDVGQGDAVLVRSPEGKTLLIDGGRSISRMEDHMKTYGIDKIDVMVATHADADHIAGLVAAARAKPTLFINNGLGGTTKTWERLVDALQAQKTTFRKASNQLINLGSVKVQVIGPPPGVGDAQNDNSVGIALQFGDFRALMTGDSELKETAAWLAQDTAAIRGPFQAYKGIHHGAANGDTPAWLAMVRPENVVISVGENNYGHPTKTALDLYKQNGIRIYRTDQNGTVTFTGNADGTYTVNTQR</sequence>
<dbReference type="Gene3D" id="3.60.15.10">
    <property type="entry name" value="Ribonuclease Z/Hydroxyacylglutathione hydrolase-like"/>
    <property type="match status" value="1"/>
</dbReference>
<dbReference type="InterPro" id="IPR036866">
    <property type="entry name" value="RibonucZ/Hydroxyglut_hydro"/>
</dbReference>
<name>A0ABQ2GEW9_9DEIO</name>
<dbReference type="RefSeq" id="WP_188973593.1">
    <property type="nucleotide sequence ID" value="NZ_BMOL01000019.1"/>
</dbReference>
<keyword evidence="4" id="KW-1185">Reference proteome</keyword>
<dbReference type="PANTHER" id="PTHR30619">
    <property type="entry name" value="DNA INTERNALIZATION/COMPETENCE PROTEIN COMEC/REC2"/>
    <property type="match status" value="1"/>
</dbReference>
<feature type="compositionally biased region" description="Basic and acidic residues" evidence="1">
    <location>
        <begin position="14"/>
        <end position="35"/>
    </location>
</feature>
<dbReference type="EMBL" id="BMOL01000019">
    <property type="protein sequence ID" value="GGL90776.1"/>
    <property type="molecule type" value="Genomic_DNA"/>
</dbReference>
<evidence type="ECO:0000256" key="1">
    <source>
        <dbReference type="SAM" id="MobiDB-lite"/>
    </source>
</evidence>
<dbReference type="InterPro" id="IPR035681">
    <property type="entry name" value="ComA-like_MBL"/>
</dbReference>
<evidence type="ECO:0000259" key="2">
    <source>
        <dbReference type="SMART" id="SM00849"/>
    </source>
</evidence>
<protein>
    <recommendedName>
        <fullName evidence="2">Metallo-beta-lactamase domain-containing protein</fullName>
    </recommendedName>
</protein>
<dbReference type="Pfam" id="PF00753">
    <property type="entry name" value="Lactamase_B"/>
    <property type="match status" value="1"/>
</dbReference>
<dbReference type="InterPro" id="IPR052159">
    <property type="entry name" value="Competence_DNA_uptake"/>
</dbReference>
<dbReference type="SMART" id="SM00849">
    <property type="entry name" value="Lactamase_B"/>
    <property type="match status" value="1"/>
</dbReference>
<evidence type="ECO:0000313" key="3">
    <source>
        <dbReference type="EMBL" id="GGL90776.1"/>
    </source>
</evidence>
<accession>A0ABQ2GEW9</accession>
<gene>
    <name evidence="3" type="ORF">GCM10010840_31040</name>
</gene>
<proteinExistence type="predicted"/>
<feature type="region of interest" description="Disordered" evidence="1">
    <location>
        <begin position="1"/>
        <end position="67"/>
    </location>
</feature>
<dbReference type="InterPro" id="IPR001279">
    <property type="entry name" value="Metallo-B-lactamas"/>
</dbReference>
<organism evidence="3 4">
    <name type="scientific">Deinococcus aerolatus</name>
    <dbReference type="NCBI Taxonomy" id="522487"/>
    <lineage>
        <taxon>Bacteria</taxon>
        <taxon>Thermotogati</taxon>
        <taxon>Deinococcota</taxon>
        <taxon>Deinococci</taxon>
        <taxon>Deinococcales</taxon>
        <taxon>Deinococcaceae</taxon>
        <taxon>Deinococcus</taxon>
    </lineage>
</organism>
<dbReference type="PANTHER" id="PTHR30619:SF1">
    <property type="entry name" value="RECOMBINATION PROTEIN 2"/>
    <property type="match status" value="1"/>
</dbReference>
<dbReference type="Proteomes" id="UP000639973">
    <property type="component" value="Unassembled WGS sequence"/>
</dbReference>
<feature type="compositionally biased region" description="Basic residues" evidence="1">
    <location>
        <begin position="56"/>
        <end position="65"/>
    </location>
</feature>
<dbReference type="CDD" id="cd07731">
    <property type="entry name" value="ComA-like_MBL-fold"/>
    <property type="match status" value="1"/>
</dbReference>
<dbReference type="SUPFAM" id="SSF56281">
    <property type="entry name" value="Metallo-hydrolase/oxidoreductase"/>
    <property type="match status" value="1"/>
</dbReference>
<feature type="domain" description="Metallo-beta-lactamase" evidence="2">
    <location>
        <begin position="116"/>
        <end position="309"/>
    </location>
</feature>
<reference evidence="4" key="1">
    <citation type="journal article" date="2019" name="Int. J. Syst. Evol. Microbiol.">
        <title>The Global Catalogue of Microorganisms (GCM) 10K type strain sequencing project: providing services to taxonomists for standard genome sequencing and annotation.</title>
        <authorList>
            <consortium name="The Broad Institute Genomics Platform"/>
            <consortium name="The Broad Institute Genome Sequencing Center for Infectious Disease"/>
            <person name="Wu L."/>
            <person name="Ma J."/>
        </authorList>
    </citation>
    <scope>NUCLEOTIDE SEQUENCE [LARGE SCALE GENOMIC DNA]</scope>
    <source>
        <strain evidence="4">JCM 15442</strain>
    </source>
</reference>